<dbReference type="GO" id="GO:0005524">
    <property type="term" value="F:ATP binding"/>
    <property type="evidence" value="ECO:0007669"/>
    <property type="project" value="InterPro"/>
</dbReference>
<dbReference type="EMBL" id="DF237915">
    <property type="protein sequence ID" value="GAQ92284.1"/>
    <property type="molecule type" value="Genomic_DNA"/>
</dbReference>
<dbReference type="Pfam" id="PF02399">
    <property type="entry name" value="Herpes_ori_bp"/>
    <property type="match status" value="1"/>
</dbReference>
<feature type="domain" description="Replication origin-binding protein" evidence="2">
    <location>
        <begin position="987"/>
        <end position="1059"/>
    </location>
</feature>
<feature type="compositionally biased region" description="Acidic residues" evidence="1">
    <location>
        <begin position="418"/>
        <end position="457"/>
    </location>
</feature>
<sequence length="1165" mass="128310">MGDSAQHSPNCLSLQQQTYGLPEAVSPPEFQVLVRSALLQTTVRGQRVFRRNAGSVCRLAREVCGSAGLDWSEAAWHGSLTAAMSGLEGLTSVQESAMLEGFRQVIASAAAAHLEGLKQPGKVRARRAKPQSPSPIPPGKHTGNDCNKQLGARSDPHTLHCDECAATTEFGLRGSKDGGKVKYFCRGHVESSGCFRVDKDRAAKLLAIGCVESNPGPVLDEVTAASGETRPRDVGGRPPIQIPSLRKVHPAPSQDQPNVERIYAASYADWRKNSGLSEQWSPAVLCKLLMPSLLQAVPGKPTAVPESEGVVEPTTLVPLQEPHTAGVPAEVDDSSASTTVSSLEDSEDVNLGKFVSWRKARAAEGGSEPFRLDADEEARGMAPNPTAAGEQAEELTPVDRLEEESTLAGRLEEGPALPDEDPEDASESIEDSSGETETEEEPDSSDLSAMDDSEQSNDDPNLHRAVDQTREKEKLPRSVNAALAGMRLETERRRQQEEASGSDRIRQSAVSDFDPGSGSDHKEQGAAHGLSQGFTAVPEPEIRSEPLTGNEVFKKDEFRVLRVHEFGTNCFHQAGKNLSRFRETPETGPSTQAGEAAGSVEEHGKGGEGRFRREEVIEIIERWAVVVFKDSYALDLEPSSFVWLESGGQTKFSLHLTINQLLPRQLVFPSNSENGASHFATHLKQRLQPWHPTIAPLIDLNVYSKDREWRTPGSAKVEKPKSVLRFLKPAHTWRDGLVTWLQSLEACEEIKLPFQLPKNMHRGFRTPQHMTREGTGRTPQNGAFVRARMLQLLRERLHPTAYEEGPDRFNYFDRLEPCYTDRIHENHQNLTCHLTPNSKIYALCFCTNVEGGGSESPCRTKAFYLGDLFEDDITYDSGAVCVDMQYLQRDPQASSPELLSEVARGQAQATNAFKLNTVANEWLAGAFQLLAIRSAVNTGKTEFCTKDLKKRFPGAANYLDLKADYNDELFPDPDDPNDFQTALQNRGKFPWVVVQVDSLLGLRPHGIGEVAPFDLVILDEAASILAHLSSATLRCGLETGELFLEIVQKAKRVLAMDDGYGQREHDFFQLARVPGKLVINMRRAQVPLTFQVGKDEVRWLDRIVDDLSANKNVVVVSMSARILDRIRDRVTSQGVQDTLGLDPDRNILIHRAMSGGDNVELYSRT</sequence>
<dbReference type="GO" id="GO:0006260">
    <property type="term" value="P:DNA replication"/>
    <property type="evidence" value="ECO:0007669"/>
    <property type="project" value="InterPro"/>
</dbReference>
<proteinExistence type="predicted"/>
<feature type="region of interest" description="Disordered" evidence="1">
    <location>
        <begin position="226"/>
        <end position="256"/>
    </location>
</feature>
<feature type="region of interest" description="Disordered" evidence="1">
    <location>
        <begin position="119"/>
        <end position="151"/>
    </location>
</feature>
<dbReference type="Proteomes" id="UP000054558">
    <property type="component" value="Unassembled WGS sequence"/>
</dbReference>
<organism evidence="3 4">
    <name type="scientific">Klebsormidium nitens</name>
    <name type="common">Green alga</name>
    <name type="synonym">Ulothrix nitens</name>
    <dbReference type="NCBI Taxonomy" id="105231"/>
    <lineage>
        <taxon>Eukaryota</taxon>
        <taxon>Viridiplantae</taxon>
        <taxon>Streptophyta</taxon>
        <taxon>Klebsormidiophyceae</taxon>
        <taxon>Klebsormidiales</taxon>
        <taxon>Klebsormidiaceae</taxon>
        <taxon>Klebsormidium</taxon>
    </lineage>
</organism>
<evidence type="ECO:0000313" key="4">
    <source>
        <dbReference type="Proteomes" id="UP000054558"/>
    </source>
</evidence>
<dbReference type="AlphaFoldDB" id="A0A1Y1ING9"/>
<feature type="region of interest" description="Disordered" evidence="1">
    <location>
        <begin position="380"/>
        <end position="529"/>
    </location>
</feature>
<evidence type="ECO:0000259" key="2">
    <source>
        <dbReference type="Pfam" id="PF02399"/>
    </source>
</evidence>
<feature type="region of interest" description="Disordered" evidence="1">
    <location>
        <begin position="582"/>
        <end position="608"/>
    </location>
</feature>
<name>A0A1Y1ING9_KLENI</name>
<accession>A0A1Y1ING9</accession>
<gene>
    <name evidence="3" type="ORF">KFL_009660020</name>
</gene>
<dbReference type="OrthoDB" id="2145620at2759"/>
<dbReference type="GO" id="GO:0003688">
    <property type="term" value="F:DNA replication origin binding"/>
    <property type="evidence" value="ECO:0007669"/>
    <property type="project" value="InterPro"/>
</dbReference>
<feature type="compositionally biased region" description="Basic and acidic residues" evidence="1">
    <location>
        <begin position="488"/>
        <end position="506"/>
    </location>
</feature>
<evidence type="ECO:0000313" key="3">
    <source>
        <dbReference type="EMBL" id="GAQ92284.1"/>
    </source>
</evidence>
<keyword evidence="4" id="KW-1185">Reference proteome</keyword>
<reference evidence="3 4" key="1">
    <citation type="journal article" date="2014" name="Nat. Commun.">
        <title>Klebsormidium flaccidum genome reveals primary factors for plant terrestrial adaptation.</title>
        <authorList>
            <person name="Hori K."/>
            <person name="Maruyama F."/>
            <person name="Fujisawa T."/>
            <person name="Togashi T."/>
            <person name="Yamamoto N."/>
            <person name="Seo M."/>
            <person name="Sato S."/>
            <person name="Yamada T."/>
            <person name="Mori H."/>
            <person name="Tajima N."/>
            <person name="Moriyama T."/>
            <person name="Ikeuchi M."/>
            <person name="Watanabe M."/>
            <person name="Wada H."/>
            <person name="Kobayashi K."/>
            <person name="Saito M."/>
            <person name="Masuda T."/>
            <person name="Sasaki-Sekimoto Y."/>
            <person name="Mashiguchi K."/>
            <person name="Awai K."/>
            <person name="Shimojima M."/>
            <person name="Masuda S."/>
            <person name="Iwai M."/>
            <person name="Nobusawa T."/>
            <person name="Narise T."/>
            <person name="Kondo S."/>
            <person name="Saito H."/>
            <person name="Sato R."/>
            <person name="Murakawa M."/>
            <person name="Ihara Y."/>
            <person name="Oshima-Yamada Y."/>
            <person name="Ohtaka K."/>
            <person name="Satoh M."/>
            <person name="Sonobe K."/>
            <person name="Ishii M."/>
            <person name="Ohtani R."/>
            <person name="Kanamori-Sato M."/>
            <person name="Honoki R."/>
            <person name="Miyazaki D."/>
            <person name="Mochizuki H."/>
            <person name="Umetsu J."/>
            <person name="Higashi K."/>
            <person name="Shibata D."/>
            <person name="Kamiya Y."/>
            <person name="Sato N."/>
            <person name="Nakamura Y."/>
            <person name="Tabata S."/>
            <person name="Ida S."/>
            <person name="Kurokawa K."/>
            <person name="Ohta H."/>
        </authorList>
    </citation>
    <scope>NUCLEOTIDE SEQUENCE [LARGE SCALE GENOMIC DNA]</scope>
    <source>
        <strain evidence="3 4">NIES-2285</strain>
    </source>
</reference>
<evidence type="ECO:0000256" key="1">
    <source>
        <dbReference type="SAM" id="MobiDB-lite"/>
    </source>
</evidence>
<feature type="compositionally biased region" description="Low complexity" evidence="1">
    <location>
        <begin position="334"/>
        <end position="343"/>
    </location>
</feature>
<feature type="compositionally biased region" description="Basic and acidic residues" evidence="1">
    <location>
        <begin position="460"/>
        <end position="476"/>
    </location>
</feature>
<feature type="region of interest" description="Disordered" evidence="1">
    <location>
        <begin position="325"/>
        <end position="345"/>
    </location>
</feature>
<protein>
    <recommendedName>
        <fullName evidence="2">Replication origin-binding protein domain-containing protein</fullName>
    </recommendedName>
</protein>
<dbReference type="InterPro" id="IPR003450">
    <property type="entry name" value="Replication_origin-bd"/>
</dbReference>